<dbReference type="PANTHER" id="PTHR35529:SF2">
    <property type="entry name" value="SPORULATION PROTEIN YTAF-RELATED"/>
    <property type="match status" value="1"/>
</dbReference>
<evidence type="ECO:0000256" key="3">
    <source>
        <dbReference type="ARBA" id="ARBA00022989"/>
    </source>
</evidence>
<sequence>MLKEFFLAFIVSIDIYLAAAACCNSGVKIPLSSALVIDMFSASVLFISIMLSDFISGYITSHTIHIIGTAVLITIGSLNIAKSILRSVIRHISEKDSISVKMGELSVFVKLCLDDSAVDMDSSKVLSIGEAAVLALAGSFDSAATGLSCGGKDISALGAAAAVFICGAAALILGSLTGRKISSINRDFSWTGGLFLILFAVFSA</sequence>
<dbReference type="EMBL" id="FNWV01000003">
    <property type="protein sequence ID" value="SEH51513.1"/>
    <property type="molecule type" value="Genomic_DNA"/>
</dbReference>
<feature type="transmembrane region" description="Helical" evidence="5">
    <location>
        <begin position="188"/>
        <end position="203"/>
    </location>
</feature>
<evidence type="ECO:0000256" key="5">
    <source>
        <dbReference type="SAM" id="Phobius"/>
    </source>
</evidence>
<feature type="transmembrane region" description="Helical" evidence="5">
    <location>
        <begin position="30"/>
        <end position="51"/>
    </location>
</feature>
<proteinExistence type="predicted"/>
<keyword evidence="4 5" id="KW-0472">Membrane</keyword>
<accession>A0A1H6IV06</accession>
<gene>
    <name evidence="6" type="ORF">SAMN02910265_01163</name>
</gene>
<organism evidence="6 7">
    <name type="scientific">Ruminococcus flavefaciens</name>
    <dbReference type="NCBI Taxonomy" id="1265"/>
    <lineage>
        <taxon>Bacteria</taxon>
        <taxon>Bacillati</taxon>
        <taxon>Bacillota</taxon>
        <taxon>Clostridia</taxon>
        <taxon>Eubacteriales</taxon>
        <taxon>Oscillospiraceae</taxon>
        <taxon>Ruminococcus</taxon>
    </lineage>
</organism>
<evidence type="ECO:0000256" key="4">
    <source>
        <dbReference type="ARBA" id="ARBA00023136"/>
    </source>
</evidence>
<feature type="transmembrane region" description="Helical" evidence="5">
    <location>
        <begin position="63"/>
        <end position="81"/>
    </location>
</feature>
<evidence type="ECO:0000313" key="6">
    <source>
        <dbReference type="EMBL" id="SEH51513.1"/>
    </source>
</evidence>
<dbReference type="OrthoDB" id="1820802at2"/>
<dbReference type="PANTHER" id="PTHR35529">
    <property type="entry name" value="MANGANESE EFFLUX PUMP MNTP-RELATED"/>
    <property type="match status" value="1"/>
</dbReference>
<dbReference type="AlphaFoldDB" id="A0A1H6IV06"/>
<keyword evidence="3 5" id="KW-1133">Transmembrane helix</keyword>
<dbReference type="RefSeq" id="WP_074715241.1">
    <property type="nucleotide sequence ID" value="NZ_FNWV01000003.1"/>
</dbReference>
<dbReference type="Proteomes" id="UP000183190">
    <property type="component" value="Unassembled WGS sequence"/>
</dbReference>
<protein>
    <submittedName>
        <fullName evidence="6">Putative sporulation protein YtaF</fullName>
    </submittedName>
</protein>
<feature type="transmembrane region" description="Helical" evidence="5">
    <location>
        <begin position="154"/>
        <end position="176"/>
    </location>
</feature>
<evidence type="ECO:0000256" key="2">
    <source>
        <dbReference type="ARBA" id="ARBA00022692"/>
    </source>
</evidence>
<evidence type="ECO:0000313" key="7">
    <source>
        <dbReference type="Proteomes" id="UP000183190"/>
    </source>
</evidence>
<keyword evidence="2 5" id="KW-0812">Transmembrane</keyword>
<name>A0A1H6IV06_RUMFL</name>
<reference evidence="6 7" key="1">
    <citation type="submission" date="2016-10" db="EMBL/GenBank/DDBJ databases">
        <authorList>
            <person name="de Groot N.N."/>
        </authorList>
    </citation>
    <scope>NUCLEOTIDE SEQUENCE [LARGE SCALE GENOMIC DNA]</scope>
    <source>
        <strain evidence="6 7">YAD2003</strain>
    </source>
</reference>
<evidence type="ECO:0000256" key="1">
    <source>
        <dbReference type="ARBA" id="ARBA00022475"/>
    </source>
</evidence>
<dbReference type="InterPro" id="IPR003810">
    <property type="entry name" value="Mntp/YtaF"/>
</dbReference>
<keyword evidence="1" id="KW-1003">Cell membrane</keyword>